<dbReference type="OrthoDB" id="1372046at2759"/>
<evidence type="ECO:0000256" key="7">
    <source>
        <dbReference type="ARBA" id="ARBA00023002"/>
    </source>
</evidence>
<keyword evidence="9 12" id="KW-0472">Membrane</keyword>
<dbReference type="InterPro" id="IPR036396">
    <property type="entry name" value="Cyt_P450_sf"/>
</dbReference>
<dbReference type="Pfam" id="PF00067">
    <property type="entry name" value="p450"/>
    <property type="match status" value="1"/>
</dbReference>
<evidence type="ECO:0000256" key="8">
    <source>
        <dbReference type="ARBA" id="ARBA00023004"/>
    </source>
</evidence>
<evidence type="ECO:0000256" key="6">
    <source>
        <dbReference type="ARBA" id="ARBA00022989"/>
    </source>
</evidence>
<evidence type="ECO:0000256" key="2">
    <source>
        <dbReference type="ARBA" id="ARBA00004167"/>
    </source>
</evidence>
<dbReference type="EMBL" id="WJXA01000002">
    <property type="protein sequence ID" value="KAF7149608.1"/>
    <property type="molecule type" value="Genomic_DNA"/>
</dbReference>
<organism evidence="13 14">
    <name type="scientific">Rhododendron simsii</name>
    <name type="common">Sims's rhododendron</name>
    <dbReference type="NCBI Taxonomy" id="118357"/>
    <lineage>
        <taxon>Eukaryota</taxon>
        <taxon>Viridiplantae</taxon>
        <taxon>Streptophyta</taxon>
        <taxon>Embryophyta</taxon>
        <taxon>Tracheophyta</taxon>
        <taxon>Spermatophyta</taxon>
        <taxon>Magnoliopsida</taxon>
        <taxon>eudicotyledons</taxon>
        <taxon>Gunneridae</taxon>
        <taxon>Pentapetalae</taxon>
        <taxon>asterids</taxon>
        <taxon>Ericales</taxon>
        <taxon>Ericaceae</taxon>
        <taxon>Ericoideae</taxon>
        <taxon>Rhodoreae</taxon>
        <taxon>Rhododendron</taxon>
    </lineage>
</organism>
<comment type="caution">
    <text evidence="13">The sequence shown here is derived from an EMBL/GenBank/DDBJ whole genome shotgun (WGS) entry which is preliminary data.</text>
</comment>
<dbReference type="PRINTS" id="PR00463">
    <property type="entry name" value="EP450I"/>
</dbReference>
<evidence type="ECO:0008006" key="15">
    <source>
        <dbReference type="Google" id="ProtNLM"/>
    </source>
</evidence>
<evidence type="ECO:0000256" key="12">
    <source>
        <dbReference type="SAM" id="Phobius"/>
    </source>
</evidence>
<comment type="similarity">
    <text evidence="3 11">Belongs to the cytochrome P450 family.</text>
</comment>
<dbReference type="AlphaFoldDB" id="A0A834LWS4"/>
<gene>
    <name evidence="13" type="ORF">RHSIM_Rhsim02G0209000</name>
</gene>
<dbReference type="GO" id="GO:0016020">
    <property type="term" value="C:membrane"/>
    <property type="evidence" value="ECO:0007669"/>
    <property type="project" value="UniProtKB-SubCell"/>
</dbReference>
<evidence type="ECO:0000256" key="11">
    <source>
        <dbReference type="RuleBase" id="RU000461"/>
    </source>
</evidence>
<feature type="transmembrane region" description="Helical" evidence="12">
    <location>
        <begin position="118"/>
        <end position="137"/>
    </location>
</feature>
<keyword evidence="10 11" id="KW-0349">Heme</keyword>
<evidence type="ECO:0000256" key="3">
    <source>
        <dbReference type="ARBA" id="ARBA00010617"/>
    </source>
</evidence>
<proteinExistence type="inferred from homology"/>
<reference evidence="13" key="1">
    <citation type="submission" date="2019-11" db="EMBL/GenBank/DDBJ databases">
        <authorList>
            <person name="Liu Y."/>
            <person name="Hou J."/>
            <person name="Li T.-Q."/>
            <person name="Guan C.-H."/>
            <person name="Wu X."/>
            <person name="Wu H.-Z."/>
            <person name="Ling F."/>
            <person name="Zhang R."/>
            <person name="Shi X.-G."/>
            <person name="Ren J.-P."/>
            <person name="Chen E.-F."/>
            <person name="Sun J.-M."/>
        </authorList>
    </citation>
    <scope>NUCLEOTIDE SEQUENCE</scope>
    <source>
        <strain evidence="13">Adult_tree_wgs_1</strain>
        <tissue evidence="13">Leaves</tissue>
    </source>
</reference>
<dbReference type="Gene3D" id="1.10.630.10">
    <property type="entry name" value="Cytochrome P450"/>
    <property type="match status" value="1"/>
</dbReference>
<dbReference type="PANTHER" id="PTHR24286">
    <property type="entry name" value="CYTOCHROME P450 26"/>
    <property type="match status" value="1"/>
</dbReference>
<keyword evidence="4 12" id="KW-0812">Transmembrane</keyword>
<evidence type="ECO:0000313" key="13">
    <source>
        <dbReference type="EMBL" id="KAF7149608.1"/>
    </source>
</evidence>
<dbReference type="GO" id="GO:0005506">
    <property type="term" value="F:iron ion binding"/>
    <property type="evidence" value="ECO:0007669"/>
    <property type="project" value="InterPro"/>
</dbReference>
<keyword evidence="8 10" id="KW-0408">Iron</keyword>
<accession>A0A834LWS4</accession>
<dbReference type="PRINTS" id="PR00385">
    <property type="entry name" value="P450"/>
</dbReference>
<dbReference type="GO" id="GO:0016705">
    <property type="term" value="F:oxidoreductase activity, acting on paired donors, with incorporation or reduction of molecular oxygen"/>
    <property type="evidence" value="ECO:0007669"/>
    <property type="project" value="InterPro"/>
</dbReference>
<keyword evidence="11" id="KW-0503">Monooxygenase</keyword>
<dbReference type="PROSITE" id="PS00086">
    <property type="entry name" value="CYTOCHROME_P450"/>
    <property type="match status" value="1"/>
</dbReference>
<name>A0A834LWS4_RHOSS</name>
<evidence type="ECO:0000256" key="4">
    <source>
        <dbReference type="ARBA" id="ARBA00022692"/>
    </source>
</evidence>
<evidence type="ECO:0000256" key="9">
    <source>
        <dbReference type="ARBA" id="ARBA00023136"/>
    </source>
</evidence>
<protein>
    <recommendedName>
        <fullName evidence="15">Cytochrome P450</fullName>
    </recommendedName>
</protein>
<evidence type="ECO:0000256" key="10">
    <source>
        <dbReference type="PIRSR" id="PIRSR602401-1"/>
    </source>
</evidence>
<sequence length="583" mass="65329">MGSSKRWSIGTFYSGATTRRKHKRVLGKETAPEKGSEKVKARVVVVPVTAAHGDDCGVAAAVAGRTGTAGRNCAKDKTGCVLCYLNGLSSNLQFFTHFESVIQSLSSTFPRNRNSMEAFSLAIAFLVIFFTIGFFAFRNDASNVDANLPPGGSGWPIVGETLDFFINPEKFLSDRMKRHSPDIFRTNFFGEKFVIICGSSGHKFLFSNEDKHFTAYLLKSMQKLFFSTQRNTDKGLSNDGMKMPQFLAFILKPEALVKYVAGMDSIIQKQLKTHFEGKAEVKIYPFSRSITLTIACRFFLGIENPERIAKLVSQFNKVTHGLHTLPLNVPGTAFYHAIKATGVIRKELSDVIAEKRAQVASGAPTQDICTAMIVEGMSDEDICEKITGLLVAGYSTIASTITFFMKFVGERSDVYHKILSEQLEISKSKQPEELLCWDDMHKMKYSWAVVCEAIRMVPPVLGNFREAKTDFSYAGFTVPKGWMVFWTVNTTQKNPEYFREPCKFDPSRFMEGEGLPPYTFVPFGGGPRMCPGREYARFVILAFVHNVVKKFRWEMVDPNEKVVGSMMPLPEKGLPVHLHPRYV</sequence>
<dbReference type="GO" id="GO:0004497">
    <property type="term" value="F:monooxygenase activity"/>
    <property type="evidence" value="ECO:0007669"/>
    <property type="project" value="UniProtKB-KW"/>
</dbReference>
<evidence type="ECO:0000256" key="1">
    <source>
        <dbReference type="ARBA" id="ARBA00001971"/>
    </source>
</evidence>
<dbReference type="PANTHER" id="PTHR24286:SF88">
    <property type="entry name" value="BETA-AMYRIN 28-OXIDASE-LIKE"/>
    <property type="match status" value="1"/>
</dbReference>
<keyword evidence="14" id="KW-1185">Reference proteome</keyword>
<comment type="cofactor">
    <cofactor evidence="1 10">
        <name>heme</name>
        <dbReference type="ChEBI" id="CHEBI:30413"/>
    </cofactor>
</comment>
<dbReference type="CDD" id="cd11043">
    <property type="entry name" value="CYP90-like"/>
    <property type="match status" value="1"/>
</dbReference>
<keyword evidence="7 11" id="KW-0560">Oxidoreductase</keyword>
<dbReference type="FunFam" id="1.10.630.10:FF:000022">
    <property type="entry name" value="Taxadiene 5-alpha hydroxylase"/>
    <property type="match status" value="1"/>
</dbReference>
<dbReference type="Proteomes" id="UP000626092">
    <property type="component" value="Unassembled WGS sequence"/>
</dbReference>
<dbReference type="SUPFAM" id="SSF48264">
    <property type="entry name" value="Cytochrome P450"/>
    <property type="match status" value="1"/>
</dbReference>
<dbReference type="GO" id="GO:0020037">
    <property type="term" value="F:heme binding"/>
    <property type="evidence" value="ECO:0007669"/>
    <property type="project" value="InterPro"/>
</dbReference>
<evidence type="ECO:0000256" key="5">
    <source>
        <dbReference type="ARBA" id="ARBA00022723"/>
    </source>
</evidence>
<evidence type="ECO:0000313" key="14">
    <source>
        <dbReference type="Proteomes" id="UP000626092"/>
    </source>
</evidence>
<keyword evidence="5 10" id="KW-0479">Metal-binding</keyword>
<feature type="binding site" description="axial binding residue" evidence="10">
    <location>
        <position position="530"/>
    </location>
    <ligand>
        <name>heme</name>
        <dbReference type="ChEBI" id="CHEBI:30413"/>
    </ligand>
    <ligandPart>
        <name>Fe</name>
        <dbReference type="ChEBI" id="CHEBI:18248"/>
    </ligandPart>
</feature>
<dbReference type="GO" id="GO:0016125">
    <property type="term" value="P:sterol metabolic process"/>
    <property type="evidence" value="ECO:0007669"/>
    <property type="project" value="TreeGrafter"/>
</dbReference>
<dbReference type="InterPro" id="IPR017972">
    <property type="entry name" value="Cyt_P450_CS"/>
</dbReference>
<keyword evidence="6 12" id="KW-1133">Transmembrane helix</keyword>
<dbReference type="InterPro" id="IPR002401">
    <property type="entry name" value="Cyt_P450_E_grp-I"/>
</dbReference>
<comment type="subcellular location">
    <subcellularLocation>
        <location evidence="2">Membrane</location>
        <topology evidence="2">Single-pass membrane protein</topology>
    </subcellularLocation>
</comment>
<dbReference type="InterPro" id="IPR001128">
    <property type="entry name" value="Cyt_P450"/>
</dbReference>